<evidence type="ECO:0000256" key="3">
    <source>
        <dbReference type="ARBA" id="ARBA00022490"/>
    </source>
</evidence>
<gene>
    <name evidence="7" type="primary">MLF1</name>
</gene>
<dbReference type="PANTHER" id="PTHR13105">
    <property type="entry name" value="MYELOID LEUKEMIA FACTOR"/>
    <property type="match status" value="1"/>
</dbReference>
<dbReference type="Pfam" id="PF10248">
    <property type="entry name" value="Mlf1IP"/>
    <property type="match status" value="1"/>
</dbReference>
<dbReference type="RefSeq" id="XP_020844532.1">
    <property type="nucleotide sequence ID" value="XM_020988873.1"/>
</dbReference>
<feature type="region of interest" description="Disordered" evidence="5">
    <location>
        <begin position="238"/>
        <end position="294"/>
    </location>
</feature>
<dbReference type="AlphaFoldDB" id="A0A6P5KIU5"/>
<evidence type="ECO:0000256" key="4">
    <source>
        <dbReference type="ARBA" id="ARBA00022553"/>
    </source>
</evidence>
<dbReference type="Proteomes" id="UP000515140">
    <property type="component" value="Unplaced"/>
</dbReference>
<feature type="region of interest" description="Disordered" evidence="5">
    <location>
        <begin position="149"/>
        <end position="173"/>
    </location>
</feature>
<sequence>MFGSSRSSFEEDPFFSDSFSSHNENMRQMMKSLTQPFGQLLSVAGGRGRREDDDDDDKVSCSARSCALAPFGTFGSPSSLVPFGGFGAMNTDVSPFQAMDRMMSHMRHNMQDLQRRFSDMSVDPEGHSFCSSSIMTFSKIGNEPPKVFQASSQTRRAPGGIKETRKSLKDSDSGIEKMAVGHHIYDRAHVIKGLKNNKTGDQELNQEFINMRESDARDFNDEWQNQILKLIESGKRNLESSRLRNGHSDSSVNYEDISRRERPRQRSSIESQRRPRAFEENLHIKGSSVKSSKK</sequence>
<protein>
    <submittedName>
        <fullName evidence="7">Myeloid leukemia factor 1 isoform X1</fullName>
    </submittedName>
</protein>
<dbReference type="GeneID" id="110210092"/>
<evidence type="ECO:0000313" key="6">
    <source>
        <dbReference type="Proteomes" id="UP000515140"/>
    </source>
</evidence>
<feature type="compositionally biased region" description="Basic and acidic residues" evidence="5">
    <location>
        <begin position="271"/>
        <end position="283"/>
    </location>
</feature>
<proteinExistence type="inferred from homology"/>
<dbReference type="GO" id="GO:0005737">
    <property type="term" value="C:cytoplasm"/>
    <property type="evidence" value="ECO:0007669"/>
    <property type="project" value="UniProtKB-SubCell"/>
</dbReference>
<feature type="compositionally biased region" description="Basic and acidic residues" evidence="5">
    <location>
        <begin position="162"/>
        <end position="173"/>
    </location>
</feature>
<dbReference type="KEGG" id="pcw:110210092"/>
<evidence type="ECO:0000256" key="1">
    <source>
        <dbReference type="ARBA" id="ARBA00004496"/>
    </source>
</evidence>
<name>A0A6P5KIU5_PHACI</name>
<reference evidence="7" key="1">
    <citation type="submission" date="2025-08" db="UniProtKB">
        <authorList>
            <consortium name="RefSeq"/>
        </authorList>
    </citation>
    <scope>IDENTIFICATION</scope>
    <source>
        <tissue evidence="7">Spleen</tissue>
    </source>
</reference>
<keyword evidence="4" id="KW-0597">Phosphoprotein</keyword>
<dbReference type="InterPro" id="IPR019376">
    <property type="entry name" value="Myeloid_leukemia_factor"/>
</dbReference>
<dbReference type="FunCoup" id="A0A6P5KIU5">
    <property type="interactions" value="609"/>
</dbReference>
<organism evidence="6 7">
    <name type="scientific">Phascolarctos cinereus</name>
    <name type="common">Koala</name>
    <dbReference type="NCBI Taxonomy" id="38626"/>
    <lineage>
        <taxon>Eukaryota</taxon>
        <taxon>Metazoa</taxon>
        <taxon>Chordata</taxon>
        <taxon>Craniata</taxon>
        <taxon>Vertebrata</taxon>
        <taxon>Euteleostomi</taxon>
        <taxon>Mammalia</taxon>
        <taxon>Metatheria</taxon>
        <taxon>Diprotodontia</taxon>
        <taxon>Phascolarctidae</taxon>
        <taxon>Phascolarctos</taxon>
    </lineage>
</organism>
<keyword evidence="3" id="KW-0963">Cytoplasm</keyword>
<dbReference type="InParanoid" id="A0A6P5KIU5"/>
<dbReference type="CTD" id="4291"/>
<keyword evidence="6" id="KW-1185">Reference proteome</keyword>
<comment type="similarity">
    <text evidence="2">Belongs to the MLF family.</text>
</comment>
<evidence type="ECO:0000256" key="5">
    <source>
        <dbReference type="SAM" id="MobiDB-lite"/>
    </source>
</evidence>
<feature type="region of interest" description="Disordered" evidence="5">
    <location>
        <begin position="1"/>
        <end position="21"/>
    </location>
</feature>
<evidence type="ECO:0000313" key="7">
    <source>
        <dbReference type="RefSeq" id="XP_020844532.1"/>
    </source>
</evidence>
<accession>A0A6P5KIU5</accession>
<evidence type="ECO:0000256" key="2">
    <source>
        <dbReference type="ARBA" id="ARBA00008332"/>
    </source>
</evidence>
<comment type="subcellular location">
    <subcellularLocation>
        <location evidence="1">Cytoplasm</location>
    </subcellularLocation>
</comment>